<reference evidence="2" key="1">
    <citation type="submission" date="2020-10" db="EMBL/GenBank/DDBJ databases">
        <title>Chromosome-scale genome assembly of the Allis shad, Alosa alosa.</title>
        <authorList>
            <person name="Margot Z."/>
            <person name="Christophe K."/>
            <person name="Cabau C."/>
            <person name="Louis A."/>
            <person name="Berthelot C."/>
            <person name="Parey E."/>
            <person name="Roest Crollius H."/>
            <person name="Montfort J."/>
            <person name="Robinson-Rechavi M."/>
            <person name="Bucao C."/>
            <person name="Bouchez O."/>
            <person name="Gislard M."/>
            <person name="Lluch J."/>
            <person name="Milhes M."/>
            <person name="Lampietro C."/>
            <person name="Lopez Roques C."/>
            <person name="Donnadieu C."/>
            <person name="Braasch I."/>
            <person name="Desvignes T."/>
            <person name="Postlethwait J."/>
            <person name="Bobe J."/>
            <person name="Guiguen Y."/>
        </authorList>
    </citation>
    <scope>NUCLEOTIDE SEQUENCE</scope>
    <source>
        <strain evidence="2">M-15738</strain>
        <tissue evidence="2">Blood</tissue>
    </source>
</reference>
<evidence type="ECO:0000313" key="2">
    <source>
        <dbReference type="EMBL" id="KAG5276044.1"/>
    </source>
</evidence>
<feature type="transmembrane region" description="Helical" evidence="1">
    <location>
        <begin position="111"/>
        <end position="131"/>
    </location>
</feature>
<feature type="transmembrane region" description="Helical" evidence="1">
    <location>
        <begin position="263"/>
        <end position="284"/>
    </location>
</feature>
<keyword evidence="1" id="KW-0472">Membrane</keyword>
<name>A0AAV6GML1_9TELE</name>
<gene>
    <name evidence="2" type="ORF">AALO_G00127290</name>
</gene>
<feature type="transmembrane region" description="Helical" evidence="1">
    <location>
        <begin position="197"/>
        <end position="222"/>
    </location>
</feature>
<evidence type="ECO:0008006" key="4">
    <source>
        <dbReference type="Google" id="ProtNLM"/>
    </source>
</evidence>
<dbReference type="Proteomes" id="UP000823561">
    <property type="component" value="Chromosome 9"/>
</dbReference>
<feature type="transmembrane region" description="Helical" evidence="1">
    <location>
        <begin position="151"/>
        <end position="169"/>
    </location>
</feature>
<protein>
    <recommendedName>
        <fullName evidence="4">Transmembrane protein 44</fullName>
    </recommendedName>
</protein>
<sequence length="492" mass="55032">MFQVLFLADADRDSVQKNNVIFESSSWFSHDVLVSCFKDREKVCIAYGLCLLSAFVSVVACLLLTYQRCYLRKQITADAAICAVYCVLGHLCHSVGAFLSKQLSFQVIMGAFWAVLDLITFFAVLLPMCLFFHSEKGRRMRRMKRRRRQNLLSVCLLLTVVGGGIHLTARSHAHPVDTYGPYRRRLLGAIVHDSLELLGYILGLLSFVISWTSRFPAIVIVYNRKQRGTVQSMAGILYAVAGGLYTAAILIHDTRLSFVVKALPWIMSSTCWGVLEFLILALSLSRRRSVRHQTVRSLSSDTVALLASGSHTGKGARKRKLQDKEDAPPFYPTTNCTLPMRTEMGHYMDVNIQPVRKVCLKEVRVSREGQCGSEPLKRTVKVVRVDDACSSGSSSDSSSFYSDDLEVSSHFLTRQLQATWDFEEAASTQWCKVSKEQDCMEAFPLQPWTVKPTLTANTQPGTPFCSYDKGLTIKMAADELTDCEKTESCSGK</sequence>
<dbReference type="AlphaFoldDB" id="A0AAV6GML1"/>
<keyword evidence="3" id="KW-1185">Reference proteome</keyword>
<proteinExistence type="predicted"/>
<feature type="transmembrane region" description="Helical" evidence="1">
    <location>
        <begin position="234"/>
        <end position="251"/>
    </location>
</feature>
<organism evidence="2 3">
    <name type="scientific">Alosa alosa</name>
    <name type="common">allis shad</name>
    <dbReference type="NCBI Taxonomy" id="278164"/>
    <lineage>
        <taxon>Eukaryota</taxon>
        <taxon>Metazoa</taxon>
        <taxon>Chordata</taxon>
        <taxon>Craniata</taxon>
        <taxon>Vertebrata</taxon>
        <taxon>Euteleostomi</taxon>
        <taxon>Actinopterygii</taxon>
        <taxon>Neopterygii</taxon>
        <taxon>Teleostei</taxon>
        <taxon>Clupei</taxon>
        <taxon>Clupeiformes</taxon>
        <taxon>Clupeoidei</taxon>
        <taxon>Clupeidae</taxon>
        <taxon>Alosa</taxon>
    </lineage>
</organism>
<keyword evidence="1" id="KW-0812">Transmembrane</keyword>
<dbReference type="PANTHER" id="PTHR16201">
    <property type="entry name" value="SEVEN TRANSMEMBRANE PROTEIN 1-RELATED"/>
    <property type="match status" value="1"/>
</dbReference>
<feature type="transmembrane region" description="Helical" evidence="1">
    <location>
        <begin position="45"/>
        <end position="66"/>
    </location>
</feature>
<accession>A0AAV6GML1</accession>
<dbReference type="GO" id="GO:0016020">
    <property type="term" value="C:membrane"/>
    <property type="evidence" value="ECO:0007669"/>
    <property type="project" value="TreeGrafter"/>
</dbReference>
<evidence type="ECO:0000313" key="3">
    <source>
        <dbReference type="Proteomes" id="UP000823561"/>
    </source>
</evidence>
<dbReference type="PANTHER" id="PTHR16201:SF53">
    <property type="entry name" value="TRANSMEMBRANE PROTEIN 44"/>
    <property type="match status" value="1"/>
</dbReference>
<dbReference type="InterPro" id="IPR051415">
    <property type="entry name" value="LAAT-1"/>
</dbReference>
<comment type="caution">
    <text evidence="2">The sequence shown here is derived from an EMBL/GenBank/DDBJ whole genome shotgun (WGS) entry which is preliminary data.</text>
</comment>
<feature type="transmembrane region" description="Helical" evidence="1">
    <location>
        <begin position="78"/>
        <end position="99"/>
    </location>
</feature>
<keyword evidence="1" id="KW-1133">Transmembrane helix</keyword>
<dbReference type="GO" id="GO:0015174">
    <property type="term" value="F:basic amino acid transmembrane transporter activity"/>
    <property type="evidence" value="ECO:0007669"/>
    <property type="project" value="TreeGrafter"/>
</dbReference>
<dbReference type="EMBL" id="JADWDJ010000009">
    <property type="protein sequence ID" value="KAG5276044.1"/>
    <property type="molecule type" value="Genomic_DNA"/>
</dbReference>
<evidence type="ECO:0000256" key="1">
    <source>
        <dbReference type="SAM" id="Phobius"/>
    </source>
</evidence>